<evidence type="ECO:0000313" key="8">
    <source>
        <dbReference type="Proteomes" id="UP000886653"/>
    </source>
</evidence>
<evidence type="ECO:0000256" key="3">
    <source>
        <dbReference type="ARBA" id="ARBA00047591"/>
    </source>
</evidence>
<proteinExistence type="inferred from homology"/>
<keyword evidence="1" id="KW-1015">Disulfide bond</keyword>
<gene>
    <name evidence="7" type="ORF">CROQUDRAFT_287285</name>
</gene>
<evidence type="ECO:0000256" key="4">
    <source>
        <dbReference type="ARBA" id="ARBA00048461"/>
    </source>
</evidence>
<evidence type="ECO:0000313" key="7">
    <source>
        <dbReference type="EMBL" id="KAG0141448.1"/>
    </source>
</evidence>
<feature type="signal peptide" evidence="5">
    <location>
        <begin position="1"/>
        <end position="23"/>
    </location>
</feature>
<dbReference type="InterPro" id="IPR002921">
    <property type="entry name" value="Fungal_lipase-type"/>
</dbReference>
<dbReference type="AlphaFoldDB" id="A0A9P6N8V1"/>
<sequence>MNLTTQFTLFTLSILLFCGLIRTNDRTSIRRLGKRDFIPDHPEWEYLNGIPWYKIDPTQQDHARFHCYLSMSAYGDYKTKCPQTFLKGFYVLQSFDGGYIAQIPEMDKIVIVFKGLGNYAIDWTPTSIEDLVSDCSGCQAAKGIKDLYLQLKSLTNDFAVAKAAVAQTNLRFSVTGHGIGGSLAALCGLDLGARGLIHYVHNQGMPRTLNLASIVRFDNLFQVLAGQSVVSRDDYSVQVVPPGPLYHVGSKLHITGPKDQWLTNCFGNNENATCLGAGNSYDDHKYYFTPLGECGSADKGF</sequence>
<dbReference type="Gene3D" id="3.40.50.1820">
    <property type="entry name" value="alpha/beta hydrolase"/>
    <property type="match status" value="1"/>
</dbReference>
<name>A0A9P6N8V1_9BASI</name>
<comment type="caution">
    <text evidence="7">The sequence shown here is derived from an EMBL/GenBank/DDBJ whole genome shotgun (WGS) entry which is preliminary data.</text>
</comment>
<dbReference type="InterPro" id="IPR029058">
    <property type="entry name" value="AB_hydrolase_fold"/>
</dbReference>
<protein>
    <recommendedName>
        <fullName evidence="6">Fungal lipase-type domain-containing protein</fullName>
    </recommendedName>
</protein>
<dbReference type="Pfam" id="PF01764">
    <property type="entry name" value="Lipase_3"/>
    <property type="match status" value="1"/>
</dbReference>
<organism evidence="7 8">
    <name type="scientific">Cronartium quercuum f. sp. fusiforme G11</name>
    <dbReference type="NCBI Taxonomy" id="708437"/>
    <lineage>
        <taxon>Eukaryota</taxon>
        <taxon>Fungi</taxon>
        <taxon>Dikarya</taxon>
        <taxon>Basidiomycota</taxon>
        <taxon>Pucciniomycotina</taxon>
        <taxon>Pucciniomycetes</taxon>
        <taxon>Pucciniales</taxon>
        <taxon>Coleosporiaceae</taxon>
        <taxon>Cronartium</taxon>
    </lineage>
</organism>
<evidence type="ECO:0000256" key="2">
    <source>
        <dbReference type="ARBA" id="ARBA00043996"/>
    </source>
</evidence>
<dbReference type="PANTHER" id="PTHR45856">
    <property type="entry name" value="ALPHA/BETA-HYDROLASES SUPERFAMILY PROTEIN"/>
    <property type="match status" value="1"/>
</dbReference>
<dbReference type="Proteomes" id="UP000886653">
    <property type="component" value="Unassembled WGS sequence"/>
</dbReference>
<evidence type="ECO:0000256" key="5">
    <source>
        <dbReference type="SAM" id="SignalP"/>
    </source>
</evidence>
<dbReference type="SUPFAM" id="SSF53474">
    <property type="entry name" value="alpha/beta-Hydrolases"/>
    <property type="match status" value="1"/>
</dbReference>
<dbReference type="OrthoDB" id="426718at2759"/>
<feature type="domain" description="Fungal lipase-type" evidence="6">
    <location>
        <begin position="129"/>
        <end position="234"/>
    </location>
</feature>
<evidence type="ECO:0000259" key="6">
    <source>
        <dbReference type="Pfam" id="PF01764"/>
    </source>
</evidence>
<comment type="catalytic activity">
    <reaction evidence="4">
        <text>a monoacylglycerol + H2O = glycerol + a fatty acid + H(+)</text>
        <dbReference type="Rhea" id="RHEA:15245"/>
        <dbReference type="ChEBI" id="CHEBI:15377"/>
        <dbReference type="ChEBI" id="CHEBI:15378"/>
        <dbReference type="ChEBI" id="CHEBI:17408"/>
        <dbReference type="ChEBI" id="CHEBI:17754"/>
        <dbReference type="ChEBI" id="CHEBI:28868"/>
    </reaction>
</comment>
<evidence type="ECO:0000256" key="1">
    <source>
        <dbReference type="ARBA" id="ARBA00023157"/>
    </source>
</evidence>
<dbReference type="GO" id="GO:0006629">
    <property type="term" value="P:lipid metabolic process"/>
    <property type="evidence" value="ECO:0007669"/>
    <property type="project" value="InterPro"/>
</dbReference>
<comment type="similarity">
    <text evidence="2">Belongs to the AB hydrolase superfamily. Lipase family. Class 3 subfamily.</text>
</comment>
<dbReference type="PANTHER" id="PTHR45856:SF25">
    <property type="entry name" value="FUNGAL LIPASE-LIKE DOMAIN-CONTAINING PROTEIN"/>
    <property type="match status" value="1"/>
</dbReference>
<accession>A0A9P6N8V1</accession>
<dbReference type="EMBL" id="MU167386">
    <property type="protein sequence ID" value="KAG0141448.1"/>
    <property type="molecule type" value="Genomic_DNA"/>
</dbReference>
<reference evidence="7" key="1">
    <citation type="submission" date="2013-11" db="EMBL/GenBank/DDBJ databases">
        <title>Genome sequence of the fusiform rust pathogen reveals effectors for host alternation and coevolution with pine.</title>
        <authorList>
            <consortium name="DOE Joint Genome Institute"/>
            <person name="Smith K."/>
            <person name="Pendleton A."/>
            <person name="Kubisiak T."/>
            <person name="Anderson C."/>
            <person name="Salamov A."/>
            <person name="Aerts A."/>
            <person name="Riley R."/>
            <person name="Clum A."/>
            <person name="Lindquist E."/>
            <person name="Ence D."/>
            <person name="Campbell M."/>
            <person name="Kronenberg Z."/>
            <person name="Feau N."/>
            <person name="Dhillon B."/>
            <person name="Hamelin R."/>
            <person name="Burleigh J."/>
            <person name="Smith J."/>
            <person name="Yandell M."/>
            <person name="Nelson C."/>
            <person name="Grigoriev I."/>
            <person name="Davis J."/>
        </authorList>
    </citation>
    <scope>NUCLEOTIDE SEQUENCE</scope>
    <source>
        <strain evidence="7">G11</strain>
    </source>
</reference>
<keyword evidence="8" id="KW-1185">Reference proteome</keyword>
<keyword evidence="5" id="KW-0732">Signal</keyword>
<comment type="catalytic activity">
    <reaction evidence="3">
        <text>a diacylglycerol + H2O = a monoacylglycerol + a fatty acid + H(+)</text>
        <dbReference type="Rhea" id="RHEA:32731"/>
        <dbReference type="ChEBI" id="CHEBI:15377"/>
        <dbReference type="ChEBI" id="CHEBI:15378"/>
        <dbReference type="ChEBI" id="CHEBI:17408"/>
        <dbReference type="ChEBI" id="CHEBI:18035"/>
        <dbReference type="ChEBI" id="CHEBI:28868"/>
    </reaction>
</comment>
<feature type="chain" id="PRO_5040384512" description="Fungal lipase-type domain-containing protein" evidence="5">
    <location>
        <begin position="24"/>
        <end position="301"/>
    </location>
</feature>
<dbReference type="InterPro" id="IPR051218">
    <property type="entry name" value="Sec_MonoDiacylglyc_Lipase"/>
</dbReference>